<evidence type="ECO:0000256" key="4">
    <source>
        <dbReference type="ARBA" id="ARBA00006991"/>
    </source>
</evidence>
<dbReference type="GO" id="GO:0030014">
    <property type="term" value="C:CCR4-NOT complex"/>
    <property type="evidence" value="ECO:0007669"/>
    <property type="project" value="InterPro"/>
</dbReference>
<accession>A0A177BD36</accession>
<feature type="domain" description="C2H2-type" evidence="16">
    <location>
        <begin position="836"/>
        <end position="863"/>
    </location>
</feature>
<keyword evidence="18" id="KW-1185">Reference proteome</keyword>
<dbReference type="AlphaFoldDB" id="A0A177BD36"/>
<comment type="caution">
    <text evidence="17">The sequence shown here is derived from an EMBL/GenBank/DDBJ whole genome shotgun (WGS) entry which is preliminary data.</text>
</comment>
<reference evidence="17 18" key="1">
    <citation type="submission" date="2016-04" db="EMBL/GenBank/DDBJ databases">
        <title>The genome of Intoshia linei affirms orthonectids as highly simplified spiralians.</title>
        <authorList>
            <person name="Mikhailov K.V."/>
            <person name="Slusarev G.S."/>
            <person name="Nikitin M.A."/>
            <person name="Logacheva M.D."/>
            <person name="Penin A."/>
            <person name="Aleoshin V."/>
            <person name="Panchin Y.V."/>
        </authorList>
    </citation>
    <scope>NUCLEOTIDE SEQUENCE [LARGE SCALE GENOMIC DNA]</scope>
    <source>
        <strain evidence="17">Intl2013</strain>
        <tissue evidence="17">Whole animal</tissue>
    </source>
</reference>
<evidence type="ECO:0000256" key="3">
    <source>
        <dbReference type="ARBA" id="ARBA00006385"/>
    </source>
</evidence>
<dbReference type="Gene3D" id="1.25.10.10">
    <property type="entry name" value="Leucine-rich Repeat Variant"/>
    <property type="match status" value="1"/>
</dbReference>
<feature type="domain" description="C2H2-type" evidence="16">
    <location>
        <begin position="433"/>
        <end position="456"/>
    </location>
</feature>
<dbReference type="Gene3D" id="3.30.230.90">
    <property type="match status" value="1"/>
</dbReference>
<evidence type="ECO:0000313" key="17">
    <source>
        <dbReference type="EMBL" id="OAF71603.1"/>
    </source>
</evidence>
<dbReference type="SUPFAM" id="SSF57667">
    <property type="entry name" value="beta-beta-alpha zinc fingers"/>
    <property type="match status" value="6"/>
</dbReference>
<organism evidence="17 18">
    <name type="scientific">Intoshia linei</name>
    <dbReference type="NCBI Taxonomy" id="1819745"/>
    <lineage>
        <taxon>Eukaryota</taxon>
        <taxon>Metazoa</taxon>
        <taxon>Spiralia</taxon>
        <taxon>Lophotrochozoa</taxon>
        <taxon>Mesozoa</taxon>
        <taxon>Orthonectida</taxon>
        <taxon>Rhopaluridae</taxon>
        <taxon>Intoshia</taxon>
    </lineage>
</organism>
<dbReference type="GO" id="GO:0045893">
    <property type="term" value="P:positive regulation of DNA-templated transcription"/>
    <property type="evidence" value="ECO:0007669"/>
    <property type="project" value="UniProtKB-ARBA"/>
</dbReference>
<comment type="subcellular location">
    <subcellularLocation>
        <location evidence="2">Cytoplasm</location>
        <location evidence="2">P-body</location>
    </subcellularLocation>
    <subcellularLocation>
        <location evidence="1">Nucleus</location>
    </subcellularLocation>
</comment>
<evidence type="ECO:0000256" key="6">
    <source>
        <dbReference type="ARBA" id="ARBA00022723"/>
    </source>
</evidence>
<evidence type="ECO:0000256" key="14">
    <source>
        <dbReference type="ARBA" id="ARBA00030283"/>
    </source>
</evidence>
<keyword evidence="8 15" id="KW-0863">Zinc-finger</keyword>
<dbReference type="FunFam" id="3.30.160.60:FF:000744">
    <property type="entry name" value="zinc finger E-box-binding homeobox 1"/>
    <property type="match status" value="1"/>
</dbReference>
<dbReference type="OrthoDB" id="1183224at2759"/>
<evidence type="ECO:0000256" key="10">
    <source>
        <dbReference type="ARBA" id="ARBA00023015"/>
    </source>
</evidence>
<dbReference type="Gene3D" id="3.30.160.60">
    <property type="entry name" value="Classic Zinc Finger"/>
    <property type="match status" value="9"/>
</dbReference>
<evidence type="ECO:0000259" key="16">
    <source>
        <dbReference type="PROSITE" id="PS50157"/>
    </source>
</evidence>
<dbReference type="InterPro" id="IPR053720">
    <property type="entry name" value="Psm_Assembly_Chaperone"/>
</dbReference>
<dbReference type="PROSITE" id="PS50157">
    <property type="entry name" value="ZINC_FINGER_C2H2_2"/>
    <property type="match status" value="9"/>
</dbReference>
<dbReference type="InterPro" id="IPR011989">
    <property type="entry name" value="ARM-like"/>
</dbReference>
<dbReference type="Proteomes" id="UP000078046">
    <property type="component" value="Unassembled WGS sequence"/>
</dbReference>
<name>A0A177BD36_9BILA</name>
<dbReference type="FunFam" id="3.30.160.60:FF:001732">
    <property type="entry name" value="Zgc:162936"/>
    <property type="match status" value="1"/>
</dbReference>
<feature type="domain" description="C2H2-type" evidence="16">
    <location>
        <begin position="808"/>
        <end position="835"/>
    </location>
</feature>
<keyword evidence="13" id="KW-0539">Nucleus</keyword>
<evidence type="ECO:0000256" key="1">
    <source>
        <dbReference type="ARBA" id="ARBA00004123"/>
    </source>
</evidence>
<dbReference type="InterPro" id="IPR036236">
    <property type="entry name" value="Znf_C2H2_sf"/>
</dbReference>
<dbReference type="PROSITE" id="PS00028">
    <property type="entry name" value="ZINC_FINGER_C2H2_1"/>
    <property type="match status" value="7"/>
</dbReference>
<feature type="domain" description="C2H2-type" evidence="16">
    <location>
        <begin position="747"/>
        <end position="774"/>
    </location>
</feature>
<dbReference type="GO" id="GO:0000932">
    <property type="term" value="C:P-body"/>
    <property type="evidence" value="ECO:0007669"/>
    <property type="project" value="UniProtKB-SubCell"/>
</dbReference>
<dbReference type="GO" id="GO:0043565">
    <property type="term" value="F:sequence-specific DNA binding"/>
    <property type="evidence" value="ECO:0007669"/>
    <property type="project" value="UniProtKB-ARBA"/>
</dbReference>
<evidence type="ECO:0000256" key="8">
    <source>
        <dbReference type="ARBA" id="ARBA00022771"/>
    </source>
</evidence>
<evidence type="ECO:0000256" key="13">
    <source>
        <dbReference type="ARBA" id="ARBA00023242"/>
    </source>
</evidence>
<keyword evidence="11" id="KW-0238">DNA-binding</keyword>
<dbReference type="Pfam" id="PF00096">
    <property type="entry name" value="zf-C2H2"/>
    <property type="match status" value="5"/>
</dbReference>
<dbReference type="FunFam" id="1.25.10.10:FF:000661">
    <property type="entry name" value="Cell differentiation family, Rcd1-like containing protein"/>
    <property type="match status" value="1"/>
</dbReference>
<keyword evidence="7" id="KW-0677">Repeat</keyword>
<dbReference type="GO" id="GO:0005634">
    <property type="term" value="C:nucleus"/>
    <property type="evidence" value="ECO:0007669"/>
    <property type="project" value="UniProtKB-SubCell"/>
</dbReference>
<feature type="domain" description="C2H2-type" evidence="16">
    <location>
        <begin position="467"/>
        <end position="495"/>
    </location>
</feature>
<keyword evidence="12" id="KW-0804">Transcription</keyword>
<dbReference type="FunFam" id="3.30.160.60:FF:000688">
    <property type="entry name" value="zinc finger protein 197 isoform X1"/>
    <property type="match status" value="1"/>
</dbReference>
<dbReference type="FunFam" id="3.30.160.60:FF:001506">
    <property type="entry name" value="Zinc finger protein"/>
    <property type="match status" value="1"/>
</dbReference>
<evidence type="ECO:0000256" key="2">
    <source>
        <dbReference type="ARBA" id="ARBA00004201"/>
    </source>
</evidence>
<dbReference type="GO" id="GO:0008270">
    <property type="term" value="F:zinc ion binding"/>
    <property type="evidence" value="ECO:0007669"/>
    <property type="project" value="UniProtKB-KW"/>
</dbReference>
<feature type="domain" description="C2H2-type" evidence="16">
    <location>
        <begin position="866"/>
        <end position="893"/>
    </location>
</feature>
<comment type="similarity">
    <text evidence="4">Belongs to the krueppel C2H2-type zinc-finger protein family.</text>
</comment>
<evidence type="ECO:0000313" key="18">
    <source>
        <dbReference type="Proteomes" id="UP000078046"/>
    </source>
</evidence>
<evidence type="ECO:0000256" key="12">
    <source>
        <dbReference type="ARBA" id="ARBA00023163"/>
    </source>
</evidence>
<gene>
    <name evidence="17" type="ORF">A3Q56_00577</name>
</gene>
<dbReference type="SMART" id="SM00355">
    <property type="entry name" value="ZnF_C2H2"/>
    <property type="match status" value="14"/>
</dbReference>
<feature type="domain" description="C2H2-type" evidence="16">
    <location>
        <begin position="686"/>
        <end position="713"/>
    </location>
</feature>
<evidence type="ECO:0000256" key="9">
    <source>
        <dbReference type="ARBA" id="ARBA00022833"/>
    </source>
</evidence>
<dbReference type="PANTHER" id="PTHR24376:SF235">
    <property type="entry name" value="C2H2-TYPE DOMAIN-CONTAINING PROTEIN"/>
    <property type="match status" value="1"/>
</dbReference>
<evidence type="ECO:0000256" key="7">
    <source>
        <dbReference type="ARBA" id="ARBA00022737"/>
    </source>
</evidence>
<dbReference type="EMBL" id="LWCA01000037">
    <property type="protein sequence ID" value="OAF71603.1"/>
    <property type="molecule type" value="Genomic_DNA"/>
</dbReference>
<keyword evidence="10" id="KW-0805">Transcription regulation</keyword>
<feature type="domain" description="C2H2-type" evidence="16">
    <location>
        <begin position="719"/>
        <end position="746"/>
    </location>
</feature>
<evidence type="ECO:0000256" key="15">
    <source>
        <dbReference type="PROSITE-ProRule" id="PRU00042"/>
    </source>
</evidence>
<dbReference type="SUPFAM" id="SSF48371">
    <property type="entry name" value="ARM repeat"/>
    <property type="match status" value="1"/>
</dbReference>
<dbReference type="GO" id="GO:0005694">
    <property type="term" value="C:chromosome"/>
    <property type="evidence" value="ECO:0007669"/>
    <property type="project" value="UniProtKB-ARBA"/>
</dbReference>
<dbReference type="InterPro" id="IPR016024">
    <property type="entry name" value="ARM-type_fold"/>
</dbReference>
<dbReference type="PANTHER" id="PTHR24376">
    <property type="entry name" value="ZINC FINGER PROTEIN"/>
    <property type="match status" value="1"/>
</dbReference>
<protein>
    <recommendedName>
        <fullName evidence="5">CCR4-NOT transcription complex subunit 9</fullName>
    </recommendedName>
    <alternativeName>
        <fullName evidence="14">Cell differentiation protein RQCD1 homolog</fullName>
    </alternativeName>
</protein>
<feature type="domain" description="C2H2-type" evidence="16">
    <location>
        <begin position="775"/>
        <end position="803"/>
    </location>
</feature>
<evidence type="ECO:0000256" key="5">
    <source>
        <dbReference type="ARBA" id="ARBA00014171"/>
    </source>
</evidence>
<keyword evidence="9" id="KW-0862">Zinc</keyword>
<comment type="similarity">
    <text evidence="3">Belongs to the CNOT9 family.</text>
</comment>
<evidence type="ECO:0000256" key="11">
    <source>
        <dbReference type="ARBA" id="ARBA00023125"/>
    </source>
</evidence>
<dbReference type="InterPro" id="IPR013087">
    <property type="entry name" value="Znf_C2H2_type"/>
</dbReference>
<dbReference type="Pfam" id="PF04078">
    <property type="entry name" value="Rcd1"/>
    <property type="match status" value="1"/>
</dbReference>
<keyword evidence="6" id="KW-0479">Metal-binding</keyword>
<dbReference type="GO" id="GO:0006402">
    <property type="term" value="P:mRNA catabolic process"/>
    <property type="evidence" value="ECO:0007669"/>
    <property type="project" value="InterPro"/>
</dbReference>
<sequence length="1103" mass="125612">MNSSNLQVYPNTYSVNDMHIWISKITKTSCRREALLELSRNREAFKDMAPLLWYSFGTTMALLYEVTSVYPLLRKNTIDHERSNRVCNALSLLQCIASHPETRMPFIKANIPLYLYPFLSFNNKKSRFFSYLRLTSLGVIGALVKNDDPEAISFFLNTEIIPFCLKIMESGNQLSRTVSTFIVQRILTDNRGLEYVCQTFSRFNHVAICLRNLIVNGHIEESNQRLLKHIVKCYERLADNEKAREALKDVLPLKIRNKLENMSTETTEFKINEDKDFKPLIDDDLRIKPTTDSSMQIENNQVIDTKINGNAIDLKNQLELNGLNHSISFEPKPEIVDNDLVYIENRNSQLLEMANASDMNIIGENGDEEMQYIVYKIGDDASGQIKLEQSDNNEPLVIIMEQDIANGVVIEEENGTTMQTIGNVINDGTTNTFVCNICNRVFNKFAIYNKHMSTHTSIIASNADKKFICEVCGRRYLYERNLRDHQQQGHDSECKPHKCPYCDKGYDLANNLKYHMIWCTSGAKANDIERIELRSIVNQMKVDKIKKTVSCVYCNNVVSNLQSVKRHMWITHKKFLSLDYPLRCPICKIMYDSSFDFLIHLKSCTGTVQLIAGSNEIKTLAMSETLEKEKMALLNNVDYATIVTDVDSSNGYRCGLCNYVSSTYGGTRRHYFRTHENKPIPQPNSLKCTICETYFKSPGGLKAHMRHHNGKVSSTKFSLKCADCGRLCATPYALRAHRRIHTGEKPFKCEICSKSFRFSSELPVHMRLHSGSKPYKCDKCGRSFHQSSNFRRHEYTCSSGLVPPPPNSICHICNKSFSHSSSLTAHMRIHTGERPYFCKHCGKTFVQMSNKKRHEMSCAGCQGSSMICPVCNQFYNGMASLRAHMRRHSSDSDKKMYQCCKCGISLTTANERTAHEGTCENTIIVLTVNSSDASEVPANVTEEETIFDLENDILETLYIHVITKNFFMSPSETERFRKVTTGKLDQPFLDSKMLGVQVGCRIKLFLNNMIETSTENSSSLSQLQNINVNIGEHNTEICLKRYSNCILMLITQTGTINKIFDYSKSKSISNLSINKQYTGRMVLGTSDNLVTLIDLNNSILLLD</sequence>
<proteinExistence type="inferred from homology"/>
<dbReference type="InterPro" id="IPR007216">
    <property type="entry name" value="CNOT9"/>
</dbReference>